<keyword evidence="2" id="KW-0808">Transferase</keyword>
<dbReference type="PROSITE" id="PS50206">
    <property type="entry name" value="RHODANESE_3"/>
    <property type="match status" value="1"/>
</dbReference>
<evidence type="ECO:0000259" key="1">
    <source>
        <dbReference type="PROSITE" id="PS50206"/>
    </source>
</evidence>
<dbReference type="EMBL" id="SOYY01000024">
    <property type="protein sequence ID" value="KAA0703455.1"/>
    <property type="molecule type" value="Genomic_DNA"/>
</dbReference>
<dbReference type="Gene3D" id="3.40.250.10">
    <property type="entry name" value="Rhodanese-like domain"/>
    <property type="match status" value="1"/>
</dbReference>
<feature type="domain" description="Rhodanese" evidence="1">
    <location>
        <begin position="76"/>
        <end position="178"/>
    </location>
</feature>
<dbReference type="AlphaFoldDB" id="A0A5A9N2U7"/>
<organism evidence="2 3">
    <name type="scientific">Triplophysa tibetana</name>
    <dbReference type="NCBI Taxonomy" id="1572043"/>
    <lineage>
        <taxon>Eukaryota</taxon>
        <taxon>Metazoa</taxon>
        <taxon>Chordata</taxon>
        <taxon>Craniata</taxon>
        <taxon>Vertebrata</taxon>
        <taxon>Euteleostomi</taxon>
        <taxon>Actinopterygii</taxon>
        <taxon>Neopterygii</taxon>
        <taxon>Teleostei</taxon>
        <taxon>Ostariophysi</taxon>
        <taxon>Cypriniformes</taxon>
        <taxon>Nemacheilidae</taxon>
        <taxon>Triplophysa</taxon>
    </lineage>
</organism>
<accession>A0A5A9N2U7</accession>
<name>A0A5A9N2U7_9TELE</name>
<evidence type="ECO:0000313" key="3">
    <source>
        <dbReference type="Proteomes" id="UP000324632"/>
    </source>
</evidence>
<evidence type="ECO:0000313" key="2">
    <source>
        <dbReference type="EMBL" id="KAA0703455.1"/>
    </source>
</evidence>
<dbReference type="InterPro" id="IPR001763">
    <property type="entry name" value="Rhodanese-like_dom"/>
</dbReference>
<dbReference type="Proteomes" id="UP000324632">
    <property type="component" value="Chromosome 24"/>
</dbReference>
<dbReference type="CDD" id="cd01519">
    <property type="entry name" value="RHOD_HSP67B2"/>
    <property type="match status" value="1"/>
</dbReference>
<dbReference type="PANTHER" id="PTHR44086:SF10">
    <property type="entry name" value="THIOSULFATE SULFURTRANSFERASE_RHODANESE-LIKE DOMAIN-CONTAINING PROTEIN 3"/>
    <property type="match status" value="1"/>
</dbReference>
<gene>
    <name evidence="2" type="ORF">E1301_Tti006748</name>
</gene>
<dbReference type="SMART" id="SM00450">
    <property type="entry name" value="RHOD"/>
    <property type="match status" value="1"/>
</dbReference>
<sequence>MALNVCARLSRSIPRVLASRNVISVTRPLAVDSWTHPRCLKQTRVIRYEGGLLRHFSSSSNPSIDVSYEQLKKLLVTRSSVVIDVREPWELREYGNIPGSINVPLAQVNGSLQLSPEEFKEKYGGDMPSHSQNIVFTCLAGVRSKTALDAAVSLGYTSVQHYPGGWKDWAERELIQTKE</sequence>
<proteinExistence type="predicted"/>
<reference evidence="2 3" key="1">
    <citation type="journal article" date="2019" name="Mol. Ecol. Resour.">
        <title>Chromosome-level genome assembly of Triplophysa tibetana, a fish adapted to the harsh high-altitude environment of the Tibetan Plateau.</title>
        <authorList>
            <person name="Yang X."/>
            <person name="Liu H."/>
            <person name="Ma Z."/>
            <person name="Zou Y."/>
            <person name="Zou M."/>
            <person name="Mao Y."/>
            <person name="Li X."/>
            <person name="Wang H."/>
            <person name="Chen T."/>
            <person name="Wang W."/>
            <person name="Yang R."/>
        </authorList>
    </citation>
    <scope>NUCLEOTIDE SEQUENCE [LARGE SCALE GENOMIC DNA]</scope>
    <source>
        <strain evidence="2">TTIB1903HZAU</strain>
        <tissue evidence="2">Muscle</tissue>
    </source>
</reference>
<comment type="caution">
    <text evidence="2">The sequence shown here is derived from an EMBL/GenBank/DDBJ whole genome shotgun (WGS) entry which is preliminary data.</text>
</comment>
<keyword evidence="3" id="KW-1185">Reference proteome</keyword>
<dbReference type="InterPro" id="IPR036873">
    <property type="entry name" value="Rhodanese-like_dom_sf"/>
</dbReference>
<dbReference type="OrthoDB" id="566238at2759"/>
<dbReference type="PANTHER" id="PTHR44086">
    <property type="entry name" value="THIOSULFATE SULFURTRANSFERASE RDL2, MITOCHONDRIAL-RELATED"/>
    <property type="match status" value="1"/>
</dbReference>
<protein>
    <submittedName>
        <fullName evidence="2">Thiosulfate sulfurtransferase/rhodanese-like domain-containing protein 3</fullName>
    </submittedName>
</protein>
<dbReference type="SUPFAM" id="SSF52821">
    <property type="entry name" value="Rhodanese/Cell cycle control phosphatase"/>
    <property type="match status" value="1"/>
</dbReference>
<dbReference type="GO" id="GO:0016740">
    <property type="term" value="F:transferase activity"/>
    <property type="evidence" value="ECO:0007669"/>
    <property type="project" value="UniProtKB-KW"/>
</dbReference>
<dbReference type="Pfam" id="PF00581">
    <property type="entry name" value="Rhodanese"/>
    <property type="match status" value="1"/>
</dbReference>